<keyword evidence="2" id="KW-1185">Reference proteome</keyword>
<name>A0A453CDG3_AEGTS</name>
<reference evidence="1" key="3">
    <citation type="journal article" date="2017" name="Nature">
        <title>Genome sequence of the progenitor of the wheat D genome Aegilops tauschii.</title>
        <authorList>
            <person name="Luo M.C."/>
            <person name="Gu Y.Q."/>
            <person name="Puiu D."/>
            <person name="Wang H."/>
            <person name="Twardziok S.O."/>
            <person name="Deal K.R."/>
            <person name="Huo N."/>
            <person name="Zhu T."/>
            <person name="Wang L."/>
            <person name="Wang Y."/>
            <person name="McGuire P.E."/>
            <person name="Liu S."/>
            <person name="Long H."/>
            <person name="Ramasamy R.K."/>
            <person name="Rodriguez J.C."/>
            <person name="Van S.L."/>
            <person name="Yuan L."/>
            <person name="Wang Z."/>
            <person name="Xia Z."/>
            <person name="Xiao L."/>
            <person name="Anderson O.D."/>
            <person name="Ouyang S."/>
            <person name="Liang Y."/>
            <person name="Zimin A.V."/>
            <person name="Pertea G."/>
            <person name="Qi P."/>
            <person name="Bennetzen J.L."/>
            <person name="Dai X."/>
            <person name="Dawson M.W."/>
            <person name="Muller H.G."/>
            <person name="Kugler K."/>
            <person name="Rivarola-Duarte L."/>
            <person name="Spannagl M."/>
            <person name="Mayer K.F.X."/>
            <person name="Lu F.H."/>
            <person name="Bevan M.W."/>
            <person name="Leroy P."/>
            <person name="Li P."/>
            <person name="You F.M."/>
            <person name="Sun Q."/>
            <person name="Liu Z."/>
            <person name="Lyons E."/>
            <person name="Wicker T."/>
            <person name="Salzberg S.L."/>
            <person name="Devos K.M."/>
            <person name="Dvorak J."/>
        </authorList>
    </citation>
    <scope>NUCLEOTIDE SEQUENCE [LARGE SCALE GENOMIC DNA]</scope>
    <source>
        <strain evidence="1">cv. AL8/78</strain>
    </source>
</reference>
<dbReference type="EnsemblPlants" id="AET2Gv20810000.10">
    <property type="protein sequence ID" value="AET2Gv20810000.10"/>
    <property type="gene ID" value="AET2Gv20810000"/>
</dbReference>
<sequence>FHIIQAQFSQMRPVPMTPSMTPRLPMYPPMPTLGQQLFYGQAPPAMIPPQVLVVSCVSFILN</sequence>
<reference evidence="2" key="1">
    <citation type="journal article" date="2014" name="Science">
        <title>Ancient hybridizations among the ancestral genomes of bread wheat.</title>
        <authorList>
            <consortium name="International Wheat Genome Sequencing Consortium,"/>
            <person name="Marcussen T."/>
            <person name="Sandve S.R."/>
            <person name="Heier L."/>
            <person name="Spannagl M."/>
            <person name="Pfeifer M."/>
            <person name="Jakobsen K.S."/>
            <person name="Wulff B.B."/>
            <person name="Steuernagel B."/>
            <person name="Mayer K.F."/>
            <person name="Olsen O.A."/>
        </authorList>
    </citation>
    <scope>NUCLEOTIDE SEQUENCE [LARGE SCALE GENOMIC DNA]</scope>
    <source>
        <strain evidence="2">cv. AL8/78</strain>
    </source>
</reference>
<protein>
    <submittedName>
        <fullName evidence="1">Uncharacterized protein</fullName>
    </submittedName>
</protein>
<reference evidence="2" key="2">
    <citation type="journal article" date="2017" name="Nat. Plants">
        <title>The Aegilops tauschii genome reveals multiple impacts of transposons.</title>
        <authorList>
            <person name="Zhao G."/>
            <person name="Zou C."/>
            <person name="Li K."/>
            <person name="Wang K."/>
            <person name="Li T."/>
            <person name="Gao L."/>
            <person name="Zhang X."/>
            <person name="Wang H."/>
            <person name="Yang Z."/>
            <person name="Liu X."/>
            <person name="Jiang W."/>
            <person name="Mao L."/>
            <person name="Kong X."/>
            <person name="Jiao Y."/>
            <person name="Jia J."/>
        </authorList>
    </citation>
    <scope>NUCLEOTIDE SEQUENCE [LARGE SCALE GENOMIC DNA]</scope>
    <source>
        <strain evidence="2">cv. AL8/78</strain>
    </source>
</reference>
<dbReference type="AlphaFoldDB" id="A0A453CDG3"/>
<accession>A0A453CDG3</accession>
<reference evidence="1" key="4">
    <citation type="submission" date="2019-03" db="UniProtKB">
        <authorList>
            <consortium name="EnsemblPlants"/>
        </authorList>
    </citation>
    <scope>IDENTIFICATION</scope>
</reference>
<reference evidence="1" key="5">
    <citation type="journal article" date="2021" name="G3 (Bethesda)">
        <title>Aegilops tauschii genome assembly Aet v5.0 features greater sequence contiguity and improved annotation.</title>
        <authorList>
            <person name="Wang L."/>
            <person name="Zhu T."/>
            <person name="Rodriguez J.C."/>
            <person name="Deal K.R."/>
            <person name="Dubcovsky J."/>
            <person name="McGuire P.E."/>
            <person name="Lux T."/>
            <person name="Spannagl M."/>
            <person name="Mayer K.F.X."/>
            <person name="Baldrich P."/>
            <person name="Meyers B.C."/>
            <person name="Huo N."/>
            <person name="Gu Y.Q."/>
            <person name="Zhou H."/>
            <person name="Devos K.M."/>
            <person name="Bennetzen J.L."/>
            <person name="Unver T."/>
            <person name="Budak H."/>
            <person name="Gulick P.J."/>
            <person name="Galiba G."/>
            <person name="Kalapos B."/>
            <person name="Nelson D.R."/>
            <person name="Li P."/>
            <person name="You F.M."/>
            <person name="Luo M.C."/>
            <person name="Dvorak J."/>
        </authorList>
    </citation>
    <scope>NUCLEOTIDE SEQUENCE [LARGE SCALE GENOMIC DNA]</scope>
    <source>
        <strain evidence="1">cv. AL8/78</strain>
    </source>
</reference>
<evidence type="ECO:0000313" key="1">
    <source>
        <dbReference type="EnsemblPlants" id="AET2Gv20810000.10"/>
    </source>
</evidence>
<dbReference type="Proteomes" id="UP000015105">
    <property type="component" value="Chromosome 2D"/>
</dbReference>
<dbReference type="Gramene" id="AET2Gv20810000.10">
    <property type="protein sequence ID" value="AET2Gv20810000.10"/>
    <property type="gene ID" value="AET2Gv20810000"/>
</dbReference>
<organism evidence="1 2">
    <name type="scientific">Aegilops tauschii subsp. strangulata</name>
    <name type="common">Goatgrass</name>
    <dbReference type="NCBI Taxonomy" id="200361"/>
    <lineage>
        <taxon>Eukaryota</taxon>
        <taxon>Viridiplantae</taxon>
        <taxon>Streptophyta</taxon>
        <taxon>Embryophyta</taxon>
        <taxon>Tracheophyta</taxon>
        <taxon>Spermatophyta</taxon>
        <taxon>Magnoliopsida</taxon>
        <taxon>Liliopsida</taxon>
        <taxon>Poales</taxon>
        <taxon>Poaceae</taxon>
        <taxon>BOP clade</taxon>
        <taxon>Pooideae</taxon>
        <taxon>Triticodae</taxon>
        <taxon>Triticeae</taxon>
        <taxon>Triticinae</taxon>
        <taxon>Aegilops</taxon>
    </lineage>
</organism>
<evidence type="ECO:0000313" key="2">
    <source>
        <dbReference type="Proteomes" id="UP000015105"/>
    </source>
</evidence>
<proteinExistence type="predicted"/>